<feature type="compositionally biased region" description="Low complexity" evidence="1">
    <location>
        <begin position="454"/>
        <end position="470"/>
    </location>
</feature>
<feature type="compositionally biased region" description="Basic and acidic residues" evidence="1">
    <location>
        <begin position="556"/>
        <end position="572"/>
    </location>
</feature>
<feature type="region of interest" description="Disordered" evidence="1">
    <location>
        <begin position="283"/>
        <end position="379"/>
    </location>
</feature>
<name>A0ABR2HA33_9EUKA</name>
<feature type="compositionally biased region" description="Low complexity" evidence="1">
    <location>
        <begin position="335"/>
        <end position="359"/>
    </location>
</feature>
<dbReference type="EMBL" id="JAPFFF010000037">
    <property type="protein sequence ID" value="KAK8842761.1"/>
    <property type="molecule type" value="Genomic_DNA"/>
</dbReference>
<feature type="compositionally biased region" description="Basic residues" evidence="1">
    <location>
        <begin position="283"/>
        <end position="294"/>
    </location>
</feature>
<feature type="compositionally biased region" description="Polar residues" evidence="1">
    <location>
        <begin position="477"/>
        <end position="506"/>
    </location>
</feature>
<evidence type="ECO:0000313" key="3">
    <source>
        <dbReference type="Proteomes" id="UP001470230"/>
    </source>
</evidence>
<evidence type="ECO:0000256" key="1">
    <source>
        <dbReference type="SAM" id="MobiDB-lite"/>
    </source>
</evidence>
<feature type="region of interest" description="Disordered" evidence="1">
    <location>
        <begin position="454"/>
        <end position="572"/>
    </location>
</feature>
<feature type="compositionally biased region" description="Polar residues" evidence="1">
    <location>
        <begin position="366"/>
        <end position="376"/>
    </location>
</feature>
<reference evidence="2 3" key="1">
    <citation type="submission" date="2024-04" db="EMBL/GenBank/DDBJ databases">
        <title>Tritrichomonas musculus Genome.</title>
        <authorList>
            <person name="Alves-Ferreira E."/>
            <person name="Grigg M."/>
            <person name="Lorenzi H."/>
            <person name="Galac M."/>
        </authorList>
    </citation>
    <scope>NUCLEOTIDE SEQUENCE [LARGE SCALE GENOMIC DNA]</scope>
    <source>
        <strain evidence="2 3">EAF2021</strain>
    </source>
</reference>
<gene>
    <name evidence="2" type="ORF">M9Y10_025625</name>
</gene>
<organism evidence="2 3">
    <name type="scientific">Tritrichomonas musculus</name>
    <dbReference type="NCBI Taxonomy" id="1915356"/>
    <lineage>
        <taxon>Eukaryota</taxon>
        <taxon>Metamonada</taxon>
        <taxon>Parabasalia</taxon>
        <taxon>Tritrichomonadida</taxon>
        <taxon>Tritrichomonadidae</taxon>
        <taxon>Tritrichomonas</taxon>
    </lineage>
</organism>
<feature type="compositionally biased region" description="Basic and acidic residues" evidence="1">
    <location>
        <begin position="538"/>
        <end position="549"/>
    </location>
</feature>
<feature type="compositionally biased region" description="Polar residues" evidence="1">
    <location>
        <begin position="524"/>
        <end position="537"/>
    </location>
</feature>
<comment type="caution">
    <text evidence="2">The sequence shown here is derived from an EMBL/GenBank/DDBJ whole genome shotgun (WGS) entry which is preliminary data.</text>
</comment>
<sequence length="572" mass="64785">MNQDIIPLQADDAKVRQLITKIKKSLKGLSISNNKNIVLPPREELFNSKYHVNYLELRKEGLAIEKLIKEAEEQDISVDSSNSIPKFINPHYLDVRFSIFTCHSPPIANIDNLQFELSLKFGQIVAVHSDSNEIFLGMIANKLDEDVYRVFDLSDVFMFTICTSNQICPFPSVLPKTLSASTAFSTGDKVIAFSTVTTQDRKQFQIQSGEVVCLVSNNNSKEQSYNIKLKDETVITIEPQFLTKYESPFKCENEQAEELKQECIENGIDPTIMLDPKEARKFKQANAKKLRSKKKAEASSEVQQQDDKQIEADGNPAAEGQNSTLGKKKERKRSPTSMTTRSRSNPVKKASPKPKASSNTNETKETITLPSPQNDVNGIPMKLPIAADMNFIDQNSVSGNSPAIAAPPRVMQLQNFQMSQVQQQQQQYIYQQQYLQQQKQQQNFSHLQFSPISQVSQIQQQQPLPQQQAQKHPVHEGQSSQLDEQSILNTHNQQNSAENETQQTDMEGQEENQQEENQNIEDPISNNQETKSITIENPDQKELTEENDKIISSQPEIKEMPEEKSLEDPSNK</sequence>
<proteinExistence type="predicted"/>
<dbReference type="Proteomes" id="UP001470230">
    <property type="component" value="Unassembled WGS sequence"/>
</dbReference>
<evidence type="ECO:0000313" key="2">
    <source>
        <dbReference type="EMBL" id="KAK8842761.1"/>
    </source>
</evidence>
<accession>A0ABR2HA33</accession>
<protein>
    <submittedName>
        <fullName evidence="2">Uncharacterized protein</fullName>
    </submittedName>
</protein>
<keyword evidence="3" id="KW-1185">Reference proteome</keyword>